<dbReference type="PANTHER" id="PTHR36503">
    <property type="entry name" value="BLR2520 PROTEIN"/>
    <property type="match status" value="1"/>
</dbReference>
<sequence>MVTLGVADPATAHSFYVDGLGWSPTLYVPGEVLFLQIGPGVVLSLWSLAEMAREAGPTLPAAGEAGRAPITLGHNVDSPAEVDEVLAAADRAGGTVLAAGERRSWGGYSGYFADPDGYRWEVVHNPGLVVHDDGRVEIGPAQ</sequence>
<organism evidence="2 3">
    <name type="scientific">Rhodococcus tukisamuensis</name>
    <dbReference type="NCBI Taxonomy" id="168276"/>
    <lineage>
        <taxon>Bacteria</taxon>
        <taxon>Bacillati</taxon>
        <taxon>Actinomycetota</taxon>
        <taxon>Actinomycetes</taxon>
        <taxon>Mycobacteriales</taxon>
        <taxon>Nocardiaceae</taxon>
        <taxon>Rhodococcus</taxon>
    </lineage>
</organism>
<dbReference type="EMBL" id="FNAB01000001">
    <property type="protein sequence ID" value="SDC62093.1"/>
    <property type="molecule type" value="Genomic_DNA"/>
</dbReference>
<reference evidence="2 3" key="1">
    <citation type="submission" date="2016-10" db="EMBL/GenBank/DDBJ databases">
        <authorList>
            <person name="de Groot N.N."/>
        </authorList>
    </citation>
    <scope>NUCLEOTIDE SEQUENCE [LARGE SCALE GENOMIC DNA]</scope>
    <source>
        <strain evidence="2 3">JCM 11308</strain>
    </source>
</reference>
<keyword evidence="3" id="KW-1185">Reference proteome</keyword>
<dbReference type="STRING" id="168276.SAMN05444580_101402"/>
<dbReference type="InterPro" id="IPR029068">
    <property type="entry name" value="Glyas_Bleomycin-R_OHBP_Dase"/>
</dbReference>
<accession>A0A1G6N2P6</accession>
<name>A0A1G6N2P6_9NOCA</name>
<dbReference type="InterPro" id="IPR037523">
    <property type="entry name" value="VOC_core"/>
</dbReference>
<proteinExistence type="predicted"/>
<dbReference type="Gene3D" id="3.10.180.10">
    <property type="entry name" value="2,3-Dihydroxybiphenyl 1,2-Dioxygenase, domain 1"/>
    <property type="match status" value="1"/>
</dbReference>
<dbReference type="Proteomes" id="UP000199417">
    <property type="component" value="Unassembled WGS sequence"/>
</dbReference>
<dbReference type="SUPFAM" id="SSF54593">
    <property type="entry name" value="Glyoxalase/Bleomycin resistance protein/Dihydroxybiphenyl dioxygenase"/>
    <property type="match status" value="1"/>
</dbReference>
<dbReference type="InterPro" id="IPR004360">
    <property type="entry name" value="Glyas_Fos-R_dOase_dom"/>
</dbReference>
<gene>
    <name evidence="2" type="ORF">SAMN05444580_101402</name>
</gene>
<dbReference type="PANTHER" id="PTHR36503:SF1">
    <property type="entry name" value="BLR2520 PROTEIN"/>
    <property type="match status" value="1"/>
</dbReference>
<feature type="domain" description="VOC" evidence="1">
    <location>
        <begin position="1"/>
        <end position="125"/>
    </location>
</feature>
<evidence type="ECO:0000259" key="1">
    <source>
        <dbReference type="PROSITE" id="PS51819"/>
    </source>
</evidence>
<evidence type="ECO:0000313" key="3">
    <source>
        <dbReference type="Proteomes" id="UP000199417"/>
    </source>
</evidence>
<protein>
    <recommendedName>
        <fullName evidence="1">VOC domain-containing protein</fullName>
    </recommendedName>
</protein>
<dbReference type="Pfam" id="PF00903">
    <property type="entry name" value="Glyoxalase"/>
    <property type="match status" value="1"/>
</dbReference>
<dbReference type="AlphaFoldDB" id="A0A1G6N2P6"/>
<evidence type="ECO:0000313" key="2">
    <source>
        <dbReference type="EMBL" id="SDC62093.1"/>
    </source>
</evidence>
<dbReference type="PROSITE" id="PS51819">
    <property type="entry name" value="VOC"/>
    <property type="match status" value="1"/>
</dbReference>